<evidence type="ECO:0000256" key="17">
    <source>
        <dbReference type="SAM" id="MobiDB-lite"/>
    </source>
</evidence>
<accession>A0A9P8EBP0</accession>
<gene>
    <name evidence="20" type="ORF">KCU76_g11426</name>
</gene>
<dbReference type="PANTHER" id="PTHR13966">
    <property type="entry name" value="ENDONUCLEASE RELATED"/>
    <property type="match status" value="1"/>
</dbReference>
<feature type="non-terminal residue" evidence="20">
    <location>
        <position position="691"/>
    </location>
</feature>
<dbReference type="GO" id="GO:0005743">
    <property type="term" value="C:mitochondrial inner membrane"/>
    <property type="evidence" value="ECO:0007669"/>
    <property type="project" value="UniProtKB-SubCell"/>
</dbReference>
<dbReference type="GO" id="GO:0006309">
    <property type="term" value="P:apoptotic DNA fragmentation"/>
    <property type="evidence" value="ECO:0007669"/>
    <property type="project" value="TreeGrafter"/>
</dbReference>
<proteinExistence type="inferred from homology"/>
<name>A0A9P8EBP0_AURME</name>
<evidence type="ECO:0000256" key="10">
    <source>
        <dbReference type="ARBA" id="ARBA00022801"/>
    </source>
</evidence>
<dbReference type="Gene3D" id="3.40.570.10">
    <property type="entry name" value="Extracellular Endonuclease, subunit A"/>
    <property type="match status" value="1"/>
</dbReference>
<evidence type="ECO:0000313" key="20">
    <source>
        <dbReference type="EMBL" id="KAG9685840.1"/>
    </source>
</evidence>
<evidence type="ECO:0000256" key="7">
    <source>
        <dbReference type="ARBA" id="ARBA00022723"/>
    </source>
</evidence>
<dbReference type="GO" id="GO:0004521">
    <property type="term" value="F:RNA endonuclease activity"/>
    <property type="evidence" value="ECO:0007669"/>
    <property type="project" value="TreeGrafter"/>
</dbReference>
<evidence type="ECO:0000256" key="9">
    <source>
        <dbReference type="ARBA" id="ARBA00022792"/>
    </source>
</evidence>
<evidence type="ECO:0000259" key="19">
    <source>
        <dbReference type="SMART" id="SM00892"/>
    </source>
</evidence>
<evidence type="ECO:0000256" key="13">
    <source>
        <dbReference type="ARBA" id="ARBA00023136"/>
    </source>
</evidence>
<feature type="compositionally biased region" description="Basic and acidic residues" evidence="17">
    <location>
        <begin position="271"/>
        <end position="313"/>
    </location>
</feature>
<dbReference type="InterPro" id="IPR018524">
    <property type="entry name" value="DNA/RNA_endonuclease_AS"/>
</dbReference>
<dbReference type="InterPro" id="IPR020821">
    <property type="entry name" value="ENPP1-3/EXOG-like_nuc-like"/>
</dbReference>
<evidence type="ECO:0000256" key="4">
    <source>
        <dbReference type="ARBA" id="ARBA00010052"/>
    </source>
</evidence>
<feature type="compositionally biased region" description="Polar residues" evidence="17">
    <location>
        <begin position="331"/>
        <end position="341"/>
    </location>
</feature>
<dbReference type="InterPro" id="IPR040255">
    <property type="entry name" value="Non-specific_endonuclease"/>
</dbReference>
<evidence type="ECO:0000256" key="12">
    <source>
        <dbReference type="ARBA" id="ARBA00023128"/>
    </source>
</evidence>
<keyword evidence="6" id="KW-0540">Nuclease</keyword>
<keyword evidence="11" id="KW-0460">Magnesium</keyword>
<keyword evidence="13" id="KW-0472">Membrane</keyword>
<dbReference type="CDD" id="cd00091">
    <property type="entry name" value="NUC"/>
    <property type="match status" value="1"/>
</dbReference>
<dbReference type="InterPro" id="IPR001604">
    <property type="entry name" value="Endo_G_ENPP1-like_dom"/>
</dbReference>
<reference evidence="20" key="1">
    <citation type="journal article" date="2021" name="J Fungi (Basel)">
        <title>Virulence traits and population genomics of the black yeast Aureobasidium melanogenum.</title>
        <authorList>
            <person name="Cernosa A."/>
            <person name="Sun X."/>
            <person name="Gostincar C."/>
            <person name="Fang C."/>
            <person name="Gunde-Cimerman N."/>
            <person name="Song Z."/>
        </authorList>
    </citation>
    <scope>NUCLEOTIDE SEQUENCE</scope>
    <source>
        <strain evidence="20">EXF-9911</strain>
    </source>
</reference>
<evidence type="ECO:0000256" key="6">
    <source>
        <dbReference type="ARBA" id="ARBA00022722"/>
    </source>
</evidence>
<evidence type="ECO:0000256" key="11">
    <source>
        <dbReference type="ARBA" id="ARBA00022842"/>
    </source>
</evidence>
<evidence type="ECO:0000256" key="16">
    <source>
        <dbReference type="PIRSR" id="PIRSR640255-2"/>
    </source>
</evidence>
<sequence length="691" mass="76782">MSYEDSLSSQYLASSISSLSSARAQSSQIARTYRQAAQLFLTRRLYEALSTIDPIISPEAPESPFQQDELTDRHAAPVAFASKTSRVKVWSFYLTLLNAIIELGPEEGKLVFGSTKWRELASYARQGTIWDLVVKQGYQGNEGAVDAEVVVNLATLLLAHMPSQKLNQQRLETYLSALSNPSFDITAHLEASQQSMRNSSHHNGTSTPRDLNTRLKLLELYTLHVLPQNDEWDYARDFISMSEVLDDERRDAFLQALHTLKEEKELDGIREKELQRRQDEEMQQRRLEEERRRKEEARAEQEKRRREADERPRTAGSQNRTPSNSSNNNSRAGQTNKNQPASRAKAPQKKATPPSSRVTLALVAAGGAAFGAATTAALFPRKTAGPVSVNTPAAPLSTPVNPPLAVGKPAGVQQALAAAARPVDPNGLYQYGFPGPVSDLRAAASLTSAYDRRTRNPAWVVEHITPESLKNSNADRKHSVFVEDEAIPEKFRAKLKDYFRSGYDRGHQVPAADAKWSQQAMDDTFALSNMCPQVGEGFNRDYWAHFEDFCRRLTGRYPSVRIVTGPLYLPKKDADGKWRVSYEVIGSPPNVAVPTHFYKVIFAEDGKVGGNVSLGAFVLPNAKISNDKPLQDFEVPLEAVERASGLEFASLLPPAQRKSLCKEIKCSIIVKDYSQRQKTLANPPPPPKANL</sequence>
<feature type="region of interest" description="Disordered" evidence="17">
    <location>
        <begin position="271"/>
        <end position="355"/>
    </location>
</feature>
<dbReference type="SMART" id="SM00892">
    <property type="entry name" value="Endonuclease_NS"/>
    <property type="match status" value="1"/>
</dbReference>
<evidence type="ECO:0000256" key="2">
    <source>
        <dbReference type="ARBA" id="ARBA00001946"/>
    </source>
</evidence>
<keyword evidence="12" id="KW-0496">Mitochondrion</keyword>
<dbReference type="PROSITE" id="PS01070">
    <property type="entry name" value="NUCLEASE_NON_SPEC"/>
    <property type="match status" value="1"/>
</dbReference>
<keyword evidence="14" id="KW-0464">Manganese</keyword>
<dbReference type="InterPro" id="IPR044929">
    <property type="entry name" value="DNA/RNA_non-sp_Endonuclease_sf"/>
</dbReference>
<dbReference type="GO" id="GO:0046872">
    <property type="term" value="F:metal ion binding"/>
    <property type="evidence" value="ECO:0007669"/>
    <property type="project" value="UniProtKB-KW"/>
</dbReference>
<protein>
    <recommendedName>
        <fullName evidence="22">Endonuclease</fullName>
    </recommendedName>
</protein>
<evidence type="ECO:0000256" key="5">
    <source>
        <dbReference type="ARBA" id="ARBA00011738"/>
    </source>
</evidence>
<dbReference type="Proteomes" id="UP000779574">
    <property type="component" value="Unassembled WGS sequence"/>
</dbReference>
<dbReference type="EMBL" id="JAHFXF010000548">
    <property type="protein sequence ID" value="KAG9685840.1"/>
    <property type="molecule type" value="Genomic_DNA"/>
</dbReference>
<evidence type="ECO:0000256" key="8">
    <source>
        <dbReference type="ARBA" id="ARBA00022759"/>
    </source>
</evidence>
<evidence type="ECO:0000256" key="3">
    <source>
        <dbReference type="ARBA" id="ARBA00004273"/>
    </source>
</evidence>
<comment type="subunit">
    <text evidence="5">Homodimer.</text>
</comment>
<feature type="binding site" evidence="16">
    <location>
        <position position="539"/>
    </location>
    <ligand>
        <name>Mg(2+)</name>
        <dbReference type="ChEBI" id="CHEBI:18420"/>
        <note>catalytic</note>
    </ligand>
</feature>
<organism evidence="20 21">
    <name type="scientific">Aureobasidium melanogenum</name>
    <name type="common">Aureobasidium pullulans var. melanogenum</name>
    <dbReference type="NCBI Taxonomy" id="46634"/>
    <lineage>
        <taxon>Eukaryota</taxon>
        <taxon>Fungi</taxon>
        <taxon>Dikarya</taxon>
        <taxon>Ascomycota</taxon>
        <taxon>Pezizomycotina</taxon>
        <taxon>Dothideomycetes</taxon>
        <taxon>Dothideomycetidae</taxon>
        <taxon>Dothideales</taxon>
        <taxon>Saccotheciaceae</taxon>
        <taxon>Aureobasidium</taxon>
    </lineage>
</organism>
<evidence type="ECO:0000259" key="18">
    <source>
        <dbReference type="SMART" id="SM00477"/>
    </source>
</evidence>
<feature type="domain" description="ENPP1-3/EXOG-like endonuclease/phosphodiesterase" evidence="18">
    <location>
        <begin position="443"/>
        <end position="655"/>
    </location>
</feature>
<reference evidence="20" key="2">
    <citation type="submission" date="2021-08" db="EMBL/GenBank/DDBJ databases">
        <authorList>
            <person name="Gostincar C."/>
            <person name="Sun X."/>
            <person name="Song Z."/>
            <person name="Gunde-Cimerman N."/>
        </authorList>
    </citation>
    <scope>NUCLEOTIDE SEQUENCE</scope>
    <source>
        <strain evidence="20">EXF-9911</strain>
    </source>
</reference>
<feature type="active site" description="Proton acceptor" evidence="15">
    <location>
        <position position="507"/>
    </location>
</feature>
<comment type="caution">
    <text evidence="20">The sequence shown here is derived from an EMBL/GenBank/DDBJ whole genome shotgun (WGS) entry which is preliminary data.</text>
</comment>
<dbReference type="GO" id="GO:0006401">
    <property type="term" value="P:RNA catabolic process"/>
    <property type="evidence" value="ECO:0007669"/>
    <property type="project" value="UniProtKB-ARBA"/>
</dbReference>
<dbReference type="Pfam" id="PF01223">
    <property type="entry name" value="Endonuclease_NS"/>
    <property type="match status" value="1"/>
</dbReference>
<evidence type="ECO:0000256" key="15">
    <source>
        <dbReference type="PIRSR" id="PIRSR640255-1"/>
    </source>
</evidence>
<dbReference type="SMART" id="SM00477">
    <property type="entry name" value="NUC"/>
    <property type="match status" value="1"/>
</dbReference>
<dbReference type="GO" id="GO:0003676">
    <property type="term" value="F:nucleic acid binding"/>
    <property type="evidence" value="ECO:0007669"/>
    <property type="project" value="InterPro"/>
</dbReference>
<evidence type="ECO:0008006" key="22">
    <source>
        <dbReference type="Google" id="ProtNLM"/>
    </source>
</evidence>
<dbReference type="SUPFAM" id="SSF54060">
    <property type="entry name" value="His-Me finger endonucleases"/>
    <property type="match status" value="1"/>
</dbReference>
<comment type="cofactor">
    <cofactor evidence="2">
        <name>Mg(2+)</name>
        <dbReference type="ChEBI" id="CHEBI:18420"/>
    </cofactor>
</comment>
<dbReference type="PANTHER" id="PTHR13966:SF5">
    <property type="entry name" value="ENDONUCLEASE G, MITOCHONDRIAL"/>
    <property type="match status" value="1"/>
</dbReference>
<comment type="similarity">
    <text evidence="4">Belongs to the DNA/RNA non-specific endonuclease family.</text>
</comment>
<dbReference type="GO" id="GO:0005634">
    <property type="term" value="C:nucleus"/>
    <property type="evidence" value="ECO:0007669"/>
    <property type="project" value="UniProtKB-ARBA"/>
</dbReference>
<feature type="domain" description="DNA/RNA non-specific endonuclease/pyrophosphatase/phosphodiesterase" evidence="19">
    <location>
        <begin position="442"/>
        <end position="655"/>
    </location>
</feature>
<keyword evidence="8" id="KW-0255">Endonuclease</keyword>
<dbReference type="FunFam" id="3.40.570.10:FF:000004">
    <property type="entry name" value="Nuclease 1, mitochondrial"/>
    <property type="match status" value="1"/>
</dbReference>
<dbReference type="InterPro" id="IPR044925">
    <property type="entry name" value="His-Me_finger_sf"/>
</dbReference>
<evidence type="ECO:0000313" key="21">
    <source>
        <dbReference type="Proteomes" id="UP000779574"/>
    </source>
</evidence>
<keyword evidence="9" id="KW-0999">Mitochondrion inner membrane</keyword>
<keyword evidence="7 16" id="KW-0479">Metal-binding</keyword>
<comment type="subcellular location">
    <subcellularLocation>
        <location evidence="3">Mitochondrion inner membrane</location>
    </subcellularLocation>
</comment>
<keyword evidence="10" id="KW-0378">Hydrolase</keyword>
<dbReference type="GO" id="GO:0000014">
    <property type="term" value="F:single-stranded DNA endodeoxyribonuclease activity"/>
    <property type="evidence" value="ECO:0007669"/>
    <property type="project" value="TreeGrafter"/>
</dbReference>
<dbReference type="AlphaFoldDB" id="A0A9P8EBP0"/>
<evidence type="ECO:0000256" key="14">
    <source>
        <dbReference type="ARBA" id="ARBA00023211"/>
    </source>
</evidence>
<comment type="cofactor">
    <cofactor evidence="1">
        <name>Mn(2+)</name>
        <dbReference type="ChEBI" id="CHEBI:29035"/>
    </cofactor>
</comment>
<evidence type="ECO:0000256" key="1">
    <source>
        <dbReference type="ARBA" id="ARBA00001936"/>
    </source>
</evidence>